<proteinExistence type="inferred from homology"/>
<dbReference type="InterPro" id="IPR050808">
    <property type="entry name" value="Phage_Integrase"/>
</dbReference>
<dbReference type="Gene3D" id="1.10.150.130">
    <property type="match status" value="1"/>
</dbReference>
<protein>
    <submittedName>
        <fullName evidence="6">Integrase</fullName>
    </submittedName>
</protein>
<keyword evidence="4" id="KW-0233">DNA recombination</keyword>
<keyword evidence="3" id="KW-0238">DNA-binding</keyword>
<dbReference type="InterPro" id="IPR011010">
    <property type="entry name" value="DNA_brk_join_enz"/>
</dbReference>
<reference evidence="7" key="1">
    <citation type="submission" date="2015-09" db="EMBL/GenBank/DDBJ databases">
        <authorList>
            <person name="Graham D.E."/>
            <person name="Mahan K.M."/>
            <person name="Klingeman D.M."/>
            <person name="Fida T."/>
            <person name="Giannone R.J."/>
            <person name="Hettich R.L."/>
            <person name="Parry R.J."/>
            <person name="Spain J.C."/>
        </authorList>
    </citation>
    <scope>NUCLEOTIDE SEQUENCE [LARGE SCALE GENOMIC DNA]</scope>
    <source>
        <strain evidence="7">JCM 4701</strain>
    </source>
</reference>
<evidence type="ECO:0000256" key="2">
    <source>
        <dbReference type="ARBA" id="ARBA00022908"/>
    </source>
</evidence>
<keyword evidence="7" id="KW-1185">Reference proteome</keyword>
<evidence type="ECO:0000259" key="5">
    <source>
        <dbReference type="PROSITE" id="PS51898"/>
    </source>
</evidence>
<dbReference type="InterPro" id="IPR002104">
    <property type="entry name" value="Integrase_catalytic"/>
</dbReference>
<dbReference type="Pfam" id="PF00589">
    <property type="entry name" value="Phage_integrase"/>
    <property type="match status" value="1"/>
</dbReference>
<dbReference type="CDD" id="cd01189">
    <property type="entry name" value="INT_ICEBs1_C_like"/>
    <property type="match status" value="1"/>
</dbReference>
<dbReference type="SUPFAM" id="SSF56349">
    <property type="entry name" value="DNA breaking-rejoining enzymes"/>
    <property type="match status" value="1"/>
</dbReference>
<dbReference type="RefSeq" id="WP_102923764.1">
    <property type="nucleotide sequence ID" value="NZ_LJSN01000002.1"/>
</dbReference>
<comment type="caution">
    <text evidence="6">The sequence shown here is derived from an EMBL/GenBank/DDBJ whole genome shotgun (WGS) entry which is preliminary data.</text>
</comment>
<sequence length="390" mass="43791">MSEESKRRKAGNGEDSIYWDSSKNRYVGAISLGYTPAGKRIRVKVSGKTKTEVRAKIREKRKELAAGIKSSASYTIEQAVQAWLSQGLKGRDKGTVDTYTSMATHHVIADLGKVRLVDLTADGVDCWLDEKSMSLAKSSMEMILSILRRSITHAQRRDLVLRNVAELVELPEGQSGRPSKSLRLEQAKSVLTARQGTWVHLYVAVSLLVGIRTEEVRPLTWDRVHLDPPSGTAPHIEVWRSVRRRGETKTVKSRRTLAMPKQLVETLRAYQKAQQVRRESLGLSWGDGDFVFGTSSGEQRTAENVRRNFRVLLGEAGFIEPKQWTPRELRHSFVSILSDHGVPLEKIARLVGHSSSQTTEAVYRKQIRPVITDGAEAMDEIFFRDEGSSE</sequence>
<feature type="domain" description="Tyr recombinase" evidence="5">
    <location>
        <begin position="177"/>
        <end position="379"/>
    </location>
</feature>
<evidence type="ECO:0000256" key="1">
    <source>
        <dbReference type="ARBA" id="ARBA00008857"/>
    </source>
</evidence>
<evidence type="ECO:0000313" key="6">
    <source>
        <dbReference type="EMBL" id="PNE41600.1"/>
    </source>
</evidence>
<name>A0A2N8PKS7_STRNR</name>
<dbReference type="PROSITE" id="PS51898">
    <property type="entry name" value="TYR_RECOMBINASE"/>
    <property type="match status" value="1"/>
</dbReference>
<dbReference type="PANTHER" id="PTHR30629">
    <property type="entry name" value="PROPHAGE INTEGRASE"/>
    <property type="match status" value="1"/>
</dbReference>
<gene>
    <name evidence="6" type="ORF">AOB60_13300</name>
</gene>
<dbReference type="GO" id="GO:0006310">
    <property type="term" value="P:DNA recombination"/>
    <property type="evidence" value="ECO:0007669"/>
    <property type="project" value="UniProtKB-KW"/>
</dbReference>
<dbReference type="InterPro" id="IPR010998">
    <property type="entry name" value="Integrase_recombinase_N"/>
</dbReference>
<dbReference type="AlphaFoldDB" id="A0A2N8PKS7"/>
<evidence type="ECO:0000313" key="7">
    <source>
        <dbReference type="Proteomes" id="UP000236047"/>
    </source>
</evidence>
<evidence type="ECO:0000256" key="3">
    <source>
        <dbReference type="ARBA" id="ARBA00023125"/>
    </source>
</evidence>
<dbReference type="Gene3D" id="1.10.443.10">
    <property type="entry name" value="Intergrase catalytic core"/>
    <property type="match status" value="1"/>
</dbReference>
<accession>A0A2N8PKS7</accession>
<evidence type="ECO:0000256" key="4">
    <source>
        <dbReference type="ARBA" id="ARBA00023172"/>
    </source>
</evidence>
<dbReference type="InterPro" id="IPR013762">
    <property type="entry name" value="Integrase-like_cat_sf"/>
</dbReference>
<keyword evidence="2" id="KW-0229">DNA integration</keyword>
<organism evidence="6 7">
    <name type="scientific">Streptomyces noursei</name>
    <name type="common">Streptomyces albulus</name>
    <dbReference type="NCBI Taxonomy" id="1971"/>
    <lineage>
        <taxon>Bacteria</taxon>
        <taxon>Bacillati</taxon>
        <taxon>Actinomycetota</taxon>
        <taxon>Actinomycetes</taxon>
        <taxon>Kitasatosporales</taxon>
        <taxon>Streptomycetaceae</taxon>
        <taxon>Streptomyces</taxon>
    </lineage>
</organism>
<dbReference type="GO" id="GO:0015074">
    <property type="term" value="P:DNA integration"/>
    <property type="evidence" value="ECO:0007669"/>
    <property type="project" value="UniProtKB-KW"/>
</dbReference>
<dbReference type="GO" id="GO:0003677">
    <property type="term" value="F:DNA binding"/>
    <property type="evidence" value="ECO:0007669"/>
    <property type="project" value="UniProtKB-KW"/>
</dbReference>
<comment type="similarity">
    <text evidence="1">Belongs to the 'phage' integrase family.</text>
</comment>
<dbReference type="Proteomes" id="UP000236047">
    <property type="component" value="Unassembled WGS sequence"/>
</dbReference>
<dbReference type="EMBL" id="LJSN01000002">
    <property type="protein sequence ID" value="PNE41600.1"/>
    <property type="molecule type" value="Genomic_DNA"/>
</dbReference>
<dbReference type="PANTHER" id="PTHR30629:SF2">
    <property type="entry name" value="PROPHAGE INTEGRASE INTS-RELATED"/>
    <property type="match status" value="1"/>
</dbReference>